<evidence type="ECO:0000259" key="12">
    <source>
        <dbReference type="Pfam" id="PF24626"/>
    </source>
</evidence>
<dbReference type="Gene3D" id="1.10.340.30">
    <property type="entry name" value="Hypothetical protein, domain 2"/>
    <property type="match status" value="1"/>
</dbReference>
<dbReference type="Pfam" id="PF24626">
    <property type="entry name" value="SH3_Tf2-1"/>
    <property type="match status" value="1"/>
</dbReference>
<evidence type="ECO:0000256" key="4">
    <source>
        <dbReference type="ARBA" id="ARBA00022763"/>
    </source>
</evidence>
<dbReference type="GO" id="GO:0046872">
    <property type="term" value="F:metal ion binding"/>
    <property type="evidence" value="ECO:0007669"/>
    <property type="project" value="UniProtKB-KW"/>
</dbReference>
<evidence type="ECO:0000313" key="13">
    <source>
        <dbReference type="EMBL" id="KAK1648412.1"/>
    </source>
</evidence>
<evidence type="ECO:0000256" key="5">
    <source>
        <dbReference type="ARBA" id="ARBA00022801"/>
    </source>
</evidence>
<gene>
    <name evidence="13" type="ORF">QYE76_066217</name>
</gene>
<dbReference type="InterPro" id="IPR023170">
    <property type="entry name" value="HhH_base_excis_C"/>
</dbReference>
<keyword evidence="9" id="KW-0326">Glycosidase</keyword>
<feature type="compositionally biased region" description="Basic and acidic residues" evidence="10">
    <location>
        <begin position="121"/>
        <end position="130"/>
    </location>
</feature>
<dbReference type="Pfam" id="PF15628">
    <property type="entry name" value="RRM_DME"/>
    <property type="match status" value="1"/>
</dbReference>
<dbReference type="EMBL" id="JAUUTY010000004">
    <property type="protein sequence ID" value="KAK1648412.1"/>
    <property type="molecule type" value="Genomic_DNA"/>
</dbReference>
<evidence type="ECO:0000256" key="1">
    <source>
        <dbReference type="ARBA" id="ARBA00001966"/>
    </source>
</evidence>
<name>A0AAD8SA67_LOLMU</name>
<proteinExistence type="inferred from homology"/>
<dbReference type="GO" id="GO:0141166">
    <property type="term" value="P:chromosomal 5-methylcytosine DNA demethylation pathway"/>
    <property type="evidence" value="ECO:0007669"/>
    <property type="project" value="InterPro"/>
</dbReference>
<dbReference type="GO" id="GO:0051536">
    <property type="term" value="F:iron-sulfur cluster binding"/>
    <property type="evidence" value="ECO:0007669"/>
    <property type="project" value="UniProtKB-KW"/>
</dbReference>
<keyword evidence="6" id="KW-0408">Iron</keyword>
<dbReference type="InterPro" id="IPR028925">
    <property type="entry name" value="RRM_DME"/>
</dbReference>
<accession>A0AAD8SA67</accession>
<dbReference type="Gene3D" id="1.10.1670.10">
    <property type="entry name" value="Helix-hairpin-Helix base-excision DNA repair enzymes (C-terminal)"/>
    <property type="match status" value="1"/>
</dbReference>
<organism evidence="13 14">
    <name type="scientific">Lolium multiflorum</name>
    <name type="common">Italian ryegrass</name>
    <name type="synonym">Lolium perenne subsp. multiflorum</name>
    <dbReference type="NCBI Taxonomy" id="4521"/>
    <lineage>
        <taxon>Eukaryota</taxon>
        <taxon>Viridiplantae</taxon>
        <taxon>Streptophyta</taxon>
        <taxon>Embryophyta</taxon>
        <taxon>Tracheophyta</taxon>
        <taxon>Spermatophyta</taxon>
        <taxon>Magnoliopsida</taxon>
        <taxon>Liliopsida</taxon>
        <taxon>Poales</taxon>
        <taxon>Poaceae</taxon>
        <taxon>BOP clade</taxon>
        <taxon>Pooideae</taxon>
        <taxon>Poodae</taxon>
        <taxon>Poeae</taxon>
        <taxon>Poeae Chloroplast Group 2 (Poeae type)</taxon>
        <taxon>Loliodinae</taxon>
        <taxon>Loliinae</taxon>
        <taxon>Lolium</taxon>
    </lineage>
</organism>
<dbReference type="PANTHER" id="PTHR46213">
    <property type="entry name" value="TRANSCRIPTIONAL ACTIVATOR DEMETER"/>
    <property type="match status" value="1"/>
</dbReference>
<feature type="domain" description="Demeter RRM-fold" evidence="11">
    <location>
        <begin position="784"/>
        <end position="884"/>
    </location>
</feature>
<comment type="similarity">
    <text evidence="2">Belongs to the Nth/MutY family.</text>
</comment>
<evidence type="ECO:0000259" key="11">
    <source>
        <dbReference type="Pfam" id="PF15628"/>
    </source>
</evidence>
<dbReference type="InterPro" id="IPR004035">
    <property type="entry name" value="Endouclease-III_FeS-bd_BS"/>
</dbReference>
<dbReference type="PROSITE" id="PS51257">
    <property type="entry name" value="PROKAR_LIPOPROTEIN"/>
    <property type="match status" value="1"/>
</dbReference>
<feature type="compositionally biased region" description="Low complexity" evidence="10">
    <location>
        <begin position="166"/>
        <end position="177"/>
    </location>
</feature>
<protein>
    <recommendedName>
        <fullName evidence="15">HhH-GPD domain-containing protein</fullName>
    </recommendedName>
</protein>
<dbReference type="AlphaFoldDB" id="A0AAD8SA67"/>
<feature type="region of interest" description="Disordered" evidence="10">
    <location>
        <begin position="160"/>
        <end position="246"/>
    </location>
</feature>
<keyword evidence="8" id="KW-0234">DNA repair</keyword>
<evidence type="ECO:0000256" key="8">
    <source>
        <dbReference type="ARBA" id="ARBA00023204"/>
    </source>
</evidence>
<dbReference type="GO" id="GO:0019104">
    <property type="term" value="F:DNA N-glycosylase activity"/>
    <property type="evidence" value="ECO:0007669"/>
    <property type="project" value="InterPro"/>
</dbReference>
<evidence type="ECO:0000256" key="7">
    <source>
        <dbReference type="ARBA" id="ARBA00023014"/>
    </source>
</evidence>
<evidence type="ECO:0008006" key="15">
    <source>
        <dbReference type="Google" id="ProtNLM"/>
    </source>
</evidence>
<dbReference type="SUPFAM" id="SSF48150">
    <property type="entry name" value="DNA-glycosylase"/>
    <property type="match status" value="1"/>
</dbReference>
<reference evidence="13" key="1">
    <citation type="submission" date="2023-07" db="EMBL/GenBank/DDBJ databases">
        <title>A chromosome-level genome assembly of Lolium multiflorum.</title>
        <authorList>
            <person name="Chen Y."/>
            <person name="Copetti D."/>
            <person name="Kolliker R."/>
            <person name="Studer B."/>
        </authorList>
    </citation>
    <scope>NUCLEOTIDE SEQUENCE</scope>
    <source>
        <strain evidence="13">02402/16</strain>
        <tissue evidence="13">Leaf</tissue>
    </source>
</reference>
<evidence type="ECO:0000256" key="6">
    <source>
        <dbReference type="ARBA" id="ARBA00023004"/>
    </source>
</evidence>
<dbReference type="GO" id="GO:0035514">
    <property type="term" value="F:DNA demethylase activity"/>
    <property type="evidence" value="ECO:0007669"/>
    <property type="project" value="InterPro"/>
</dbReference>
<keyword evidence="4" id="KW-0227">DNA damage</keyword>
<comment type="cofactor">
    <cofactor evidence="1">
        <name>[4Fe-4S] cluster</name>
        <dbReference type="ChEBI" id="CHEBI:49883"/>
    </cofactor>
</comment>
<feature type="compositionally biased region" description="Basic and acidic residues" evidence="10">
    <location>
        <begin position="192"/>
        <end position="215"/>
    </location>
</feature>
<keyword evidence="7" id="KW-0411">Iron-sulfur</keyword>
<evidence type="ECO:0000256" key="3">
    <source>
        <dbReference type="ARBA" id="ARBA00022723"/>
    </source>
</evidence>
<dbReference type="Proteomes" id="UP001231189">
    <property type="component" value="Unassembled WGS sequence"/>
</dbReference>
<evidence type="ECO:0000256" key="10">
    <source>
        <dbReference type="SAM" id="MobiDB-lite"/>
    </source>
</evidence>
<dbReference type="GO" id="GO:0006281">
    <property type="term" value="P:DNA repair"/>
    <property type="evidence" value="ECO:0007669"/>
    <property type="project" value="UniProtKB-KW"/>
</dbReference>
<evidence type="ECO:0000256" key="2">
    <source>
        <dbReference type="ARBA" id="ARBA00008343"/>
    </source>
</evidence>
<keyword evidence="3" id="KW-0479">Metal-binding</keyword>
<feature type="compositionally biased region" description="Basic residues" evidence="10">
    <location>
        <begin position="219"/>
        <end position="229"/>
    </location>
</feature>
<keyword evidence="14" id="KW-1185">Reference proteome</keyword>
<keyword evidence="5" id="KW-0378">Hydrolase</keyword>
<dbReference type="PROSITE" id="PS00764">
    <property type="entry name" value="ENDONUCLEASE_III_1"/>
    <property type="match status" value="1"/>
</dbReference>
<evidence type="ECO:0000313" key="14">
    <source>
        <dbReference type="Proteomes" id="UP001231189"/>
    </source>
</evidence>
<dbReference type="InterPro" id="IPR011257">
    <property type="entry name" value="DNA_glycosylase"/>
</dbReference>
<evidence type="ECO:0000256" key="9">
    <source>
        <dbReference type="ARBA" id="ARBA00023295"/>
    </source>
</evidence>
<comment type="caution">
    <text evidence="13">The sequence shown here is derived from an EMBL/GenBank/DDBJ whole genome shotgun (WGS) entry which is preliminary data.</text>
</comment>
<dbReference type="InterPro" id="IPR044811">
    <property type="entry name" value="DME/ROS1"/>
</dbReference>
<dbReference type="InterPro" id="IPR056924">
    <property type="entry name" value="SH3_Tf2-1"/>
</dbReference>
<feature type="domain" description="Tf2-1-like SH3-like" evidence="12">
    <location>
        <begin position="903"/>
        <end position="962"/>
    </location>
</feature>
<sequence length="1041" mass="118409">MLLNGRNYGHLISWSGWLCSCTLGIVIRICIPPCRYVIIAQAVTIRLGVSKRKIESESSQICLERETIASTSRFSRPPQSSSLANKHSLDRASVSEQYVMDNLGSRLRPRRRASASASPLPRDHGPRMTPEHQATGPGYVFTAKAPHESRHSYKTVPPEEAMAGNAARASASSSTRTPVKLEHTIGRPRKKSTGERLEFKVIHDPKPKPHGKEAATPKPVRRKTVKRKPASSTKDDGSLAGKKRKRGSGQFAIVPFEETSSALVPIGVKRKRPKLKVIGLNAETKRAHAALVEWEKSTSNDFEGFDIGSGPEWDEIRRDYERRADEFIAHMEHLFGPRNLRPWGGSVIDSVIGAFLTQNAGDHLSSNAFMFLEAKFPNTRQENAQPVALIGYLNESFNLTPDHGALVPTRNTTKSNAKKKKATRESEDVDWEALRKEIYRTSDISRVTPIPDKVDWQAVLDASVYVVADTIACRGQQLNIAKRIQKFLKLLKTNHGSYNLEWLRYLSPYNAQKFLGGIHGIGEKSVGCIRLLTLGHRAFPVDVNVCRLAVRLGWVEVQMPCSHLEEDIFHLVDKYPPLRDVQRYLWPRLCTMDKEKLYMLHCGMITFGKVICRKKKPKCIACPFRAKCKYYNSREKVRPTLPPIVAQELEYGAYQTSMVIHGNSNRAYNCEPIIEFPPSPVYGGLNDELSDIEDVAEEYYQAKTDRRFGFWKPENGKDMVLTNPQQQTNNLKTIFRLRTEHHAYMLPAEHKVLEQFDKKDEGDHVPYLLVRDPSCNDDDYTVKGTVLIPCRTANRGNFPLDGTYFQNNEVFADDSTSRLPVTIPRESIRGLERYTVYMGSSIHWITQDLTYEEIQDCFKNGYICVRGFDRETREPRELCATLHATQDKNKGKKRAGGDEFAVGQWVYVCLDHDFAPSRKKLPPSFYGPYPVAEKNLDRMYRLKLPQCALLDREFHVSQLKPFNGDPPTELPLLPPQWVLASRTSLGEELTKFQANYPQFKIQDKLLRDDVMFGLVYRRRSLTRLAKYGRVYVRRARPAVSK</sequence>
<dbReference type="PANTHER" id="PTHR46213:SF4">
    <property type="entry name" value="OS02G0496500 PROTEIN"/>
    <property type="match status" value="1"/>
</dbReference>
<feature type="region of interest" description="Disordered" evidence="10">
    <location>
        <begin position="102"/>
        <end position="139"/>
    </location>
</feature>